<dbReference type="Pfam" id="PF24883">
    <property type="entry name" value="NPHP3_N"/>
    <property type="match status" value="1"/>
</dbReference>
<dbReference type="Gene3D" id="3.40.50.300">
    <property type="entry name" value="P-loop containing nucleotide triphosphate hydrolases"/>
    <property type="match status" value="1"/>
</dbReference>
<reference evidence="3" key="1">
    <citation type="submission" date="2020-05" db="EMBL/GenBank/DDBJ databases">
        <title>Mycena genomes resolve the evolution of fungal bioluminescence.</title>
        <authorList>
            <person name="Tsai I.J."/>
        </authorList>
    </citation>
    <scope>NUCLEOTIDE SEQUENCE</scope>
    <source>
        <strain evidence="3">160909Yilan</strain>
    </source>
</reference>
<keyword evidence="4" id="KW-1185">Reference proteome</keyword>
<dbReference type="OrthoDB" id="3266532at2759"/>
<dbReference type="InterPro" id="IPR056884">
    <property type="entry name" value="NPHP3-like_N"/>
</dbReference>
<feature type="domain" description="Nephrocystin 3-like N-terminal" evidence="2">
    <location>
        <begin position="171"/>
        <end position="332"/>
    </location>
</feature>
<accession>A0A8H7DI58</accession>
<dbReference type="PANTHER" id="PTHR10039">
    <property type="entry name" value="AMELOGENIN"/>
    <property type="match status" value="1"/>
</dbReference>
<dbReference type="PANTHER" id="PTHR10039:SF17">
    <property type="entry name" value="FUNGAL STAND N-TERMINAL GOODBYE DOMAIN-CONTAINING PROTEIN-RELATED"/>
    <property type="match status" value="1"/>
</dbReference>
<dbReference type="Proteomes" id="UP000623467">
    <property type="component" value="Unassembled WGS sequence"/>
</dbReference>
<sequence length="534" mass="59287">MLPDPFKTPLELFNAVSTVAVKNIDNKEKLRDAMNRLSARLVEVNSILIEVDNYDGAVIDSGNELAQVVVNQAALISKMQNLSPIRGIIQHEEIANQITTCLDNLKEATDRHHRIMTLAIDQAVSRISKTALALRLSLFAPSALFDADAENGGPGRHACALNTRVQLMDRLKQWAFDTSFDSSPIFWLGGMAGTGKSTIAYTLCQHLDKEERLGASFFCSRSHEQSRSRAYIIPTIVRQLLDVHNPFARFLDCVRIDRVISASPCHIHELLLEPWSKAMASQSTDKKPVVIVIDALDEIEGSNQGSQLIKQLIQAVATSGTMLRGLKFLVTSHPHPQIVEECNLIDRKAVYHLEEITPQKAFEDVQHFVEAELPDLSPQELQDIVASSGGLFIHAATIVRYLCPSNFTLSPMQKVERLNLLKTTGHGAMSSDGEHGLLIDSLYQVILAQSILHVGQEVKTLKRVLYAVVTTRRPLTVSALAPLVVDPVKQADELSVRNILHLFYAVLYVSPHDNCIYSFHKSFIDFILDPTSLP</sequence>
<gene>
    <name evidence="3" type="ORF">MSAN_00289100</name>
</gene>
<organism evidence="3 4">
    <name type="scientific">Mycena sanguinolenta</name>
    <dbReference type="NCBI Taxonomy" id="230812"/>
    <lineage>
        <taxon>Eukaryota</taxon>
        <taxon>Fungi</taxon>
        <taxon>Dikarya</taxon>
        <taxon>Basidiomycota</taxon>
        <taxon>Agaricomycotina</taxon>
        <taxon>Agaricomycetes</taxon>
        <taxon>Agaricomycetidae</taxon>
        <taxon>Agaricales</taxon>
        <taxon>Marasmiineae</taxon>
        <taxon>Mycenaceae</taxon>
        <taxon>Mycena</taxon>
    </lineage>
</organism>
<dbReference type="SUPFAM" id="SSF52540">
    <property type="entry name" value="P-loop containing nucleoside triphosphate hydrolases"/>
    <property type="match status" value="1"/>
</dbReference>
<dbReference type="EMBL" id="JACAZH010000002">
    <property type="protein sequence ID" value="KAF7374082.1"/>
    <property type="molecule type" value="Genomic_DNA"/>
</dbReference>
<evidence type="ECO:0000313" key="4">
    <source>
        <dbReference type="Proteomes" id="UP000623467"/>
    </source>
</evidence>
<dbReference type="InterPro" id="IPR027417">
    <property type="entry name" value="P-loop_NTPase"/>
</dbReference>
<proteinExistence type="predicted"/>
<protein>
    <submittedName>
        <fullName evidence="3">WD40 repeat-like protein</fullName>
    </submittedName>
</protein>
<dbReference type="AlphaFoldDB" id="A0A8H7DI58"/>
<evidence type="ECO:0000259" key="2">
    <source>
        <dbReference type="Pfam" id="PF24883"/>
    </source>
</evidence>
<comment type="caution">
    <text evidence="3">The sequence shown here is derived from an EMBL/GenBank/DDBJ whole genome shotgun (WGS) entry which is preliminary data.</text>
</comment>
<evidence type="ECO:0000313" key="3">
    <source>
        <dbReference type="EMBL" id="KAF7374082.1"/>
    </source>
</evidence>
<evidence type="ECO:0000256" key="1">
    <source>
        <dbReference type="ARBA" id="ARBA00022737"/>
    </source>
</evidence>
<name>A0A8H7DI58_9AGAR</name>
<keyword evidence="1" id="KW-0677">Repeat</keyword>